<dbReference type="GO" id="GO:0006685">
    <property type="term" value="P:sphingomyelin catabolic process"/>
    <property type="evidence" value="ECO:0007669"/>
    <property type="project" value="UniProtKB-UniRule"/>
</dbReference>
<evidence type="ECO:0000256" key="6">
    <source>
        <dbReference type="SAM" id="SignalP"/>
    </source>
</evidence>
<feature type="binding site" evidence="4">
    <location>
        <position position="172"/>
    </location>
    <ligand>
        <name>Zn(2+)</name>
        <dbReference type="ChEBI" id="CHEBI:29105"/>
        <label>1</label>
    </ligand>
</feature>
<dbReference type="PANTHER" id="PTHR10340:SF34">
    <property type="entry name" value="SPHINGOMYELIN PHOSPHODIESTERASE"/>
    <property type="match status" value="1"/>
</dbReference>
<feature type="binding site" evidence="4">
    <location>
        <position position="399"/>
    </location>
    <ligand>
        <name>Zn(2+)</name>
        <dbReference type="ChEBI" id="CHEBI:29105"/>
        <label>2</label>
    </ligand>
</feature>
<evidence type="ECO:0000256" key="1">
    <source>
        <dbReference type="ARBA" id="ARBA00022801"/>
    </source>
</evidence>
<dbReference type="Gene3D" id="3.60.21.10">
    <property type="match status" value="1"/>
</dbReference>
<dbReference type="GO" id="GO:0016798">
    <property type="term" value="F:hydrolase activity, acting on glycosyl bonds"/>
    <property type="evidence" value="ECO:0007669"/>
    <property type="project" value="UniProtKB-KW"/>
</dbReference>
<feature type="binding site" evidence="4">
    <location>
        <position position="433"/>
    </location>
    <ligand>
        <name>Zn(2+)</name>
        <dbReference type="ChEBI" id="CHEBI:29105"/>
        <label>2</label>
    </ligand>
</feature>
<evidence type="ECO:0000256" key="5">
    <source>
        <dbReference type="PIRSR" id="PIRSR000948-2"/>
    </source>
</evidence>
<dbReference type="Proteomes" id="UP000315783">
    <property type="component" value="Unassembled WGS sequence"/>
</dbReference>
<comment type="caution">
    <text evidence="8">The sequence shown here is derived from an EMBL/GenBank/DDBJ whole genome shotgun (WGS) entry which is preliminary data.</text>
</comment>
<dbReference type="InterPro" id="IPR041805">
    <property type="entry name" value="ASMase/PPN1_MPP"/>
</dbReference>
<dbReference type="InterPro" id="IPR029052">
    <property type="entry name" value="Metallo-depent_PP-like"/>
</dbReference>
<evidence type="ECO:0000313" key="8">
    <source>
        <dbReference type="EMBL" id="TQV93524.1"/>
    </source>
</evidence>
<keyword evidence="3" id="KW-0326">Glycosidase</keyword>
<evidence type="ECO:0000313" key="9">
    <source>
        <dbReference type="Proteomes" id="UP000315783"/>
    </source>
</evidence>
<feature type="domain" description="Calcineurin-like phosphoesterase" evidence="7">
    <location>
        <begin position="165"/>
        <end position="436"/>
    </location>
</feature>
<feature type="signal peptide" evidence="6">
    <location>
        <begin position="1"/>
        <end position="19"/>
    </location>
</feature>
<dbReference type="PIRSF" id="PIRSF000948">
    <property type="entry name" value="Sphingomy_PDE"/>
    <property type="match status" value="1"/>
</dbReference>
<feature type="disulfide bond" evidence="5">
    <location>
        <begin position="567"/>
        <end position="571"/>
    </location>
</feature>
<dbReference type="GO" id="GO:0016020">
    <property type="term" value="C:membrane"/>
    <property type="evidence" value="ECO:0007669"/>
    <property type="project" value="GOC"/>
</dbReference>
<keyword evidence="2" id="KW-0325">Glycoprotein</keyword>
<reference evidence="8 9" key="1">
    <citation type="journal article" date="2019" name="Appl. Microbiol. Biotechnol.">
        <title>Genome sequence of Isaria javanica and comparative genome analysis insights into family S53 peptidase evolution in fungal entomopathogens.</title>
        <authorList>
            <person name="Lin R."/>
            <person name="Zhang X."/>
            <person name="Xin B."/>
            <person name="Zou M."/>
            <person name="Gao Y."/>
            <person name="Qin F."/>
            <person name="Hu Q."/>
            <person name="Xie B."/>
            <person name="Cheng X."/>
        </authorList>
    </citation>
    <scope>NUCLEOTIDE SEQUENCE [LARGE SCALE GENOMIC DNA]</scope>
    <source>
        <strain evidence="8 9">IJ1G</strain>
    </source>
</reference>
<comment type="function">
    <text evidence="3">Converts sphingomyelin to ceramide.</text>
</comment>
<keyword evidence="6" id="KW-0732">Signal</keyword>
<evidence type="ECO:0000256" key="3">
    <source>
        <dbReference type="PIRNR" id="PIRNR000948"/>
    </source>
</evidence>
<feature type="binding site" evidence="4">
    <location>
        <position position="246"/>
    </location>
    <ligand>
        <name>Zn(2+)</name>
        <dbReference type="ChEBI" id="CHEBI:29105"/>
        <label>2</label>
    </ligand>
</feature>
<organism evidence="8 9">
    <name type="scientific">Cordyceps javanica</name>
    <dbReference type="NCBI Taxonomy" id="43265"/>
    <lineage>
        <taxon>Eukaryota</taxon>
        <taxon>Fungi</taxon>
        <taxon>Dikarya</taxon>
        <taxon>Ascomycota</taxon>
        <taxon>Pezizomycotina</taxon>
        <taxon>Sordariomycetes</taxon>
        <taxon>Hypocreomycetidae</taxon>
        <taxon>Hypocreales</taxon>
        <taxon>Cordycipitaceae</taxon>
        <taxon>Cordyceps</taxon>
    </lineage>
</organism>
<evidence type="ECO:0000256" key="4">
    <source>
        <dbReference type="PIRSR" id="PIRSR000948-1"/>
    </source>
</evidence>
<gene>
    <name evidence="8" type="ORF">IF1G_08102</name>
</gene>
<feature type="binding site" evidence="4">
    <location>
        <position position="174"/>
    </location>
    <ligand>
        <name>Zn(2+)</name>
        <dbReference type="ChEBI" id="CHEBI:29105"/>
        <label>1</label>
    </ligand>
</feature>
<dbReference type="OrthoDB" id="282973at2759"/>
<sequence>MHAANLLQLLAAAAPVATAIQDSSQPLASRAELRALERSIHQRETVQNVWDAINGAASCGGCQSILAMLKGVSAFGEEPFIKIAQAICKVGKVQDPDVCDGVISRQGHAVARVISELSLYGRTSKLFCSAVLGLCDMPDPMPMKLKFPKKKKETRRPPPSGKKPLKVVHISDLHIDYAYLPGSNTQCSKPICCSPYGPEDDPGVTKNPAGPFGDHKCDSPVDLEDSMYKAIREFVPDAAFAIFTGDIVDHKIWNNSALINEHDIRNSMTLMDRHFNTVYSTVGNHEMYPVNLITSTKHDKVPKHSSRHLYRQLVYWWLKWTGKESEKDILAGGAYATQYPNETDSKLRVISVNTNLYYRQNFEAYHEKMEEDPNDQFKWLVEKLDEAEKAGERAYIIGHMPMGDMDALHDPSDTFDRIVKRYDDTIAAMFFGHTHVDHFQLHYADYASRDAAGALAVSYIAPSLTPTSGMPSFRVYDVDPDTFSVLDVVQYAADMDDPAYQTTGPVWTKYYSARETYGALPGVDAGDVGAELTPAFWHNVTAAFERDEAAFAAFVARKSRGWNPQPCTGECRTNELCAVRGGRARDNCYKPKPGLNLSKRSLVGNNAHDDCGGDSAAALVLGQLTTNKEALEKLKEAFDEVGQSIGAKSFDLEKGWLVE</sequence>
<feature type="binding site" evidence="4">
    <location>
        <position position="246"/>
    </location>
    <ligand>
        <name>Zn(2+)</name>
        <dbReference type="ChEBI" id="CHEBI:29105"/>
        <label>1</label>
    </ligand>
</feature>
<feature type="disulfide bond" evidence="5">
    <location>
        <begin position="193"/>
        <end position="217"/>
    </location>
</feature>
<proteinExistence type="inferred from homology"/>
<keyword evidence="5" id="KW-1015">Disulfide bond</keyword>
<keyword evidence="4" id="KW-0479">Metal-binding</keyword>
<feature type="disulfide bond" evidence="5">
    <location>
        <begin position="187"/>
        <end position="192"/>
    </location>
</feature>
<dbReference type="InterPro" id="IPR004843">
    <property type="entry name" value="Calcineurin-like_PHP"/>
</dbReference>
<comment type="similarity">
    <text evidence="3">Belongs to the acid sphingomyelinase family.</text>
</comment>
<protein>
    <recommendedName>
        <fullName evidence="3">Sphingomyelin phosphodiesterase</fullName>
    </recommendedName>
</protein>
<feature type="binding site" evidence="4">
    <location>
        <position position="435"/>
    </location>
    <ligand>
        <name>Zn(2+)</name>
        <dbReference type="ChEBI" id="CHEBI:29105"/>
        <label>1</label>
    </ligand>
</feature>
<keyword evidence="4" id="KW-0862">Zinc</keyword>
<dbReference type="Pfam" id="PF00149">
    <property type="entry name" value="Metallophos"/>
    <property type="match status" value="1"/>
</dbReference>
<dbReference type="SUPFAM" id="SSF56300">
    <property type="entry name" value="Metallo-dependent phosphatases"/>
    <property type="match status" value="1"/>
</dbReference>
<evidence type="ECO:0000259" key="7">
    <source>
        <dbReference type="Pfam" id="PF00149"/>
    </source>
</evidence>
<comment type="cofactor">
    <cofactor evidence="4">
        <name>Zn(2+)</name>
        <dbReference type="ChEBI" id="CHEBI:29105"/>
    </cofactor>
    <text evidence="4">Binds 2 Zn(2+) ions per subunit.</text>
</comment>
<keyword evidence="9" id="KW-1185">Reference proteome</keyword>
<feature type="disulfide bond" evidence="5">
    <location>
        <begin position="88"/>
        <end position="99"/>
    </location>
</feature>
<dbReference type="PANTHER" id="PTHR10340">
    <property type="entry name" value="SPHINGOMYELIN PHOSPHODIESTERASE"/>
    <property type="match status" value="1"/>
</dbReference>
<dbReference type="CDD" id="cd00842">
    <property type="entry name" value="MPP_ASMase"/>
    <property type="match status" value="1"/>
</dbReference>
<dbReference type="EMBL" id="SPUK01000012">
    <property type="protein sequence ID" value="TQV93524.1"/>
    <property type="molecule type" value="Genomic_DNA"/>
</dbReference>
<evidence type="ECO:0000256" key="2">
    <source>
        <dbReference type="ARBA" id="ARBA00023180"/>
    </source>
</evidence>
<keyword evidence="1 3" id="KW-0378">Hydrolase</keyword>
<dbReference type="InterPro" id="IPR011160">
    <property type="entry name" value="Sphingomy_PDE"/>
</dbReference>
<dbReference type="AlphaFoldDB" id="A0A545VTU1"/>
<accession>A0A545VTU1</accession>
<feature type="chain" id="PRO_5021731596" description="Sphingomyelin phosphodiesterase" evidence="6">
    <location>
        <begin position="20"/>
        <end position="659"/>
    </location>
</feature>
<name>A0A545VTU1_9HYPO</name>
<feature type="disulfide bond" evidence="5">
    <location>
        <begin position="59"/>
        <end position="135"/>
    </location>
</feature>
<feature type="binding site" evidence="4">
    <location>
        <position position="284"/>
    </location>
    <ligand>
        <name>Zn(2+)</name>
        <dbReference type="ChEBI" id="CHEBI:29105"/>
        <label>2</label>
    </ligand>
</feature>
<dbReference type="GO" id="GO:0004767">
    <property type="term" value="F:sphingomyelin phosphodiesterase activity"/>
    <property type="evidence" value="ECO:0007669"/>
    <property type="project" value="UniProtKB-UniRule"/>
</dbReference>
<dbReference type="GO" id="GO:0046872">
    <property type="term" value="F:metal ion binding"/>
    <property type="evidence" value="ECO:0007669"/>
    <property type="project" value="UniProtKB-KW"/>
</dbReference>
<dbReference type="STRING" id="43265.A0A545VTU1"/>